<feature type="disulfide bond" evidence="11">
    <location>
        <begin position="16"/>
        <end position="95"/>
    </location>
</feature>
<dbReference type="OrthoDB" id="9370401at2759"/>
<evidence type="ECO:0000313" key="17">
    <source>
        <dbReference type="Proteomes" id="UP000654395"/>
    </source>
</evidence>
<sequence>SYHLLGNRWLFGDYLCRVTVASFYGNMYGSILFLTCVGLERYVSVTRPFLWKGSNWTKGKAAVCLGVWLAVGLGVSPLLLQPQTVHVGGLNVTTCHDVLARDQQAALAVYFLCLVGLGFALPFALTAVSYGCILARLRAKGRRYRKVVRVLVLVLLAFLISFTPSNVLLFIHYLPEPTGCHNITYARYALALALGAFNNCFDPFIYFYASQDFRSWLRAAGSCCCCCWGQATSSSSSSGRVSKDEAASPPRSSQHSQ</sequence>
<dbReference type="PANTHER" id="PTHR24232:SF22">
    <property type="entry name" value="PROTEINASE-ACTIVATED RECEPTOR 4"/>
    <property type="match status" value="1"/>
</dbReference>
<dbReference type="GO" id="GO:0005886">
    <property type="term" value="C:plasma membrane"/>
    <property type="evidence" value="ECO:0007669"/>
    <property type="project" value="UniProtKB-SubCell"/>
</dbReference>
<keyword evidence="5 12" id="KW-0297">G-protein coupled receptor</keyword>
<dbReference type="Pfam" id="PF00001">
    <property type="entry name" value="7tm_1"/>
    <property type="match status" value="1"/>
</dbReference>
<dbReference type="InterPro" id="IPR000276">
    <property type="entry name" value="GPCR_Rhodpsn"/>
</dbReference>
<protein>
    <submittedName>
        <fullName evidence="16">PAR4 protein</fullName>
    </submittedName>
</protein>
<feature type="region of interest" description="Disordered" evidence="13">
    <location>
        <begin position="231"/>
        <end position="257"/>
    </location>
</feature>
<dbReference type="GO" id="GO:0007200">
    <property type="term" value="P:phospholipase C-activating G protein-coupled receptor signaling pathway"/>
    <property type="evidence" value="ECO:0007669"/>
    <property type="project" value="TreeGrafter"/>
</dbReference>
<evidence type="ECO:0000256" key="8">
    <source>
        <dbReference type="ARBA" id="ARBA00023170"/>
    </source>
</evidence>
<dbReference type="Proteomes" id="UP000654395">
    <property type="component" value="Unassembled WGS sequence"/>
</dbReference>
<keyword evidence="8 12" id="KW-0675">Receptor</keyword>
<comment type="caution">
    <text evidence="16">The sequence shown here is derived from an EMBL/GenBank/DDBJ whole genome shotgun (WGS) entry which is preliminary data.</text>
</comment>
<feature type="domain" description="G-protein coupled receptors family 1 profile" evidence="15">
    <location>
        <begin position="1"/>
        <end position="206"/>
    </location>
</feature>
<dbReference type="PANTHER" id="PTHR24232">
    <property type="entry name" value="G-PROTEIN COUPLED RECEPTOR"/>
    <property type="match status" value="1"/>
</dbReference>
<dbReference type="PRINTS" id="PR01430">
    <property type="entry name" value="PROTEASEAR4"/>
</dbReference>
<reference evidence="16" key="1">
    <citation type="submission" date="2020-02" db="EMBL/GenBank/DDBJ databases">
        <title>Bird 10,000 Genomes (B10K) Project - Family phase.</title>
        <authorList>
            <person name="Zhang G."/>
        </authorList>
    </citation>
    <scope>NUCLEOTIDE SEQUENCE</scope>
    <source>
        <strain evidence="16">B10K-DU-030-59</strain>
    </source>
</reference>
<evidence type="ECO:0000256" key="10">
    <source>
        <dbReference type="ARBA" id="ARBA00023224"/>
    </source>
</evidence>
<dbReference type="InterPro" id="IPR003912">
    <property type="entry name" value="Protea_act_rcpt"/>
</dbReference>
<evidence type="ECO:0000256" key="9">
    <source>
        <dbReference type="ARBA" id="ARBA00023180"/>
    </source>
</evidence>
<dbReference type="InterPro" id="IPR003944">
    <property type="entry name" value="Prot_act_rcpt_4"/>
</dbReference>
<keyword evidence="7 11" id="KW-1015">Disulfide bond</keyword>
<dbReference type="AlphaFoldDB" id="A0A852LD52"/>
<dbReference type="Gene3D" id="1.20.1070.10">
    <property type="entry name" value="Rhodopsin 7-helix transmembrane proteins"/>
    <property type="match status" value="1"/>
</dbReference>
<keyword evidence="2" id="KW-1003">Cell membrane</keyword>
<feature type="transmembrane region" description="Helical" evidence="14">
    <location>
        <begin position="107"/>
        <end position="135"/>
    </location>
</feature>
<evidence type="ECO:0000256" key="11">
    <source>
        <dbReference type="PIRSR" id="PIRSR603912-52"/>
    </source>
</evidence>
<dbReference type="GO" id="GO:0007596">
    <property type="term" value="P:blood coagulation"/>
    <property type="evidence" value="ECO:0007669"/>
    <property type="project" value="InterPro"/>
</dbReference>
<feature type="transmembrane region" description="Helical" evidence="14">
    <location>
        <begin position="61"/>
        <end position="80"/>
    </location>
</feature>
<evidence type="ECO:0000256" key="2">
    <source>
        <dbReference type="ARBA" id="ARBA00022475"/>
    </source>
</evidence>
<gene>
    <name evidence="16" type="primary">F2rl3_1</name>
    <name evidence="16" type="ORF">UROIND_R05755</name>
</gene>
<dbReference type="SUPFAM" id="SSF81321">
    <property type="entry name" value="Family A G protein-coupled receptor-like"/>
    <property type="match status" value="1"/>
</dbReference>
<evidence type="ECO:0000256" key="14">
    <source>
        <dbReference type="SAM" id="Phobius"/>
    </source>
</evidence>
<dbReference type="PRINTS" id="PR00237">
    <property type="entry name" value="GPCRRHODOPSN"/>
</dbReference>
<feature type="transmembrane region" description="Helical" evidence="14">
    <location>
        <begin position="147"/>
        <end position="173"/>
    </location>
</feature>
<comment type="similarity">
    <text evidence="12">Belongs to the G-protein coupled receptor 1 family.</text>
</comment>
<accession>A0A852LD52</accession>
<comment type="subcellular location">
    <subcellularLocation>
        <location evidence="1">Cell membrane</location>
        <topology evidence="1">Multi-pass membrane protein</topology>
    </subcellularLocation>
</comment>
<dbReference type="InterPro" id="IPR017452">
    <property type="entry name" value="GPCR_Rhodpsn_7TM"/>
</dbReference>
<evidence type="ECO:0000256" key="5">
    <source>
        <dbReference type="ARBA" id="ARBA00023040"/>
    </source>
</evidence>
<keyword evidence="6 14" id="KW-0472">Membrane</keyword>
<evidence type="ECO:0000259" key="15">
    <source>
        <dbReference type="PROSITE" id="PS50262"/>
    </source>
</evidence>
<evidence type="ECO:0000256" key="3">
    <source>
        <dbReference type="ARBA" id="ARBA00022692"/>
    </source>
</evidence>
<name>A0A852LD52_UROIN</name>
<keyword evidence="9" id="KW-0325">Glycoprotein</keyword>
<evidence type="ECO:0000256" key="1">
    <source>
        <dbReference type="ARBA" id="ARBA00004651"/>
    </source>
</evidence>
<evidence type="ECO:0000256" key="4">
    <source>
        <dbReference type="ARBA" id="ARBA00022989"/>
    </source>
</evidence>
<feature type="transmembrane region" description="Helical" evidence="14">
    <location>
        <begin position="185"/>
        <end position="209"/>
    </location>
</feature>
<evidence type="ECO:0000256" key="13">
    <source>
        <dbReference type="SAM" id="MobiDB-lite"/>
    </source>
</evidence>
<dbReference type="GO" id="GO:0035025">
    <property type="term" value="P:positive regulation of Rho protein signal transduction"/>
    <property type="evidence" value="ECO:0007669"/>
    <property type="project" value="TreeGrafter"/>
</dbReference>
<proteinExistence type="inferred from homology"/>
<evidence type="ECO:0000256" key="6">
    <source>
        <dbReference type="ARBA" id="ARBA00023136"/>
    </source>
</evidence>
<dbReference type="PRINTS" id="PR01428">
    <property type="entry name" value="PROTEASEAR"/>
</dbReference>
<feature type="non-terminal residue" evidence="16">
    <location>
        <position position="257"/>
    </location>
</feature>
<keyword evidence="17" id="KW-1185">Reference proteome</keyword>
<organism evidence="16 17">
    <name type="scientific">Urocolius indicus</name>
    <name type="common">Red-faced mousebird</name>
    <name type="synonym">Colius indicus</name>
    <dbReference type="NCBI Taxonomy" id="458196"/>
    <lineage>
        <taxon>Eukaryota</taxon>
        <taxon>Metazoa</taxon>
        <taxon>Chordata</taxon>
        <taxon>Craniata</taxon>
        <taxon>Vertebrata</taxon>
        <taxon>Euteleostomi</taxon>
        <taxon>Archelosauria</taxon>
        <taxon>Archosauria</taxon>
        <taxon>Dinosauria</taxon>
        <taxon>Saurischia</taxon>
        <taxon>Theropoda</taxon>
        <taxon>Coelurosauria</taxon>
        <taxon>Aves</taxon>
        <taxon>Neognathae</taxon>
        <taxon>Neoaves</taxon>
        <taxon>Telluraves</taxon>
        <taxon>Coraciimorphae</taxon>
        <taxon>Coliiformes</taxon>
        <taxon>Coliidae</taxon>
        <taxon>Urocolius</taxon>
    </lineage>
</organism>
<dbReference type="EMBL" id="WBNH01012831">
    <property type="protein sequence ID" value="NXX87278.1"/>
    <property type="molecule type" value="Genomic_DNA"/>
</dbReference>
<dbReference type="PROSITE" id="PS00237">
    <property type="entry name" value="G_PROTEIN_RECEP_F1_1"/>
    <property type="match status" value="1"/>
</dbReference>
<feature type="non-terminal residue" evidence="16">
    <location>
        <position position="1"/>
    </location>
</feature>
<evidence type="ECO:0000256" key="12">
    <source>
        <dbReference type="RuleBase" id="RU000688"/>
    </source>
</evidence>
<keyword evidence="10 12" id="KW-0807">Transducer</keyword>
<keyword evidence="4 14" id="KW-1133">Transmembrane helix</keyword>
<feature type="transmembrane region" description="Helical" evidence="14">
    <location>
        <begin position="20"/>
        <end position="40"/>
    </location>
</feature>
<evidence type="ECO:0000313" key="16">
    <source>
        <dbReference type="EMBL" id="NXX87278.1"/>
    </source>
</evidence>
<dbReference type="GO" id="GO:0015057">
    <property type="term" value="F:thrombin-activated receptor activity"/>
    <property type="evidence" value="ECO:0007669"/>
    <property type="project" value="InterPro"/>
</dbReference>
<evidence type="ECO:0000256" key="7">
    <source>
        <dbReference type="ARBA" id="ARBA00023157"/>
    </source>
</evidence>
<keyword evidence="3 12" id="KW-0812">Transmembrane</keyword>
<dbReference type="PROSITE" id="PS50262">
    <property type="entry name" value="G_PROTEIN_RECEP_F1_2"/>
    <property type="match status" value="1"/>
</dbReference>